<dbReference type="RefSeq" id="XP_005779510.1">
    <property type="nucleotide sequence ID" value="XM_005779453.1"/>
</dbReference>
<reference evidence="1" key="2">
    <citation type="submission" date="2024-10" db="UniProtKB">
        <authorList>
            <consortium name="EnsemblProtists"/>
        </authorList>
    </citation>
    <scope>IDENTIFICATION</scope>
</reference>
<reference evidence="2" key="1">
    <citation type="journal article" date="2013" name="Nature">
        <title>Pan genome of the phytoplankton Emiliania underpins its global distribution.</title>
        <authorList>
            <person name="Read B.A."/>
            <person name="Kegel J."/>
            <person name="Klute M.J."/>
            <person name="Kuo A."/>
            <person name="Lefebvre S.C."/>
            <person name="Maumus F."/>
            <person name="Mayer C."/>
            <person name="Miller J."/>
            <person name="Monier A."/>
            <person name="Salamov A."/>
            <person name="Young J."/>
            <person name="Aguilar M."/>
            <person name="Claverie J.M."/>
            <person name="Frickenhaus S."/>
            <person name="Gonzalez K."/>
            <person name="Herman E.K."/>
            <person name="Lin Y.C."/>
            <person name="Napier J."/>
            <person name="Ogata H."/>
            <person name="Sarno A.F."/>
            <person name="Shmutz J."/>
            <person name="Schroeder D."/>
            <person name="de Vargas C."/>
            <person name="Verret F."/>
            <person name="von Dassow P."/>
            <person name="Valentin K."/>
            <person name="Van de Peer Y."/>
            <person name="Wheeler G."/>
            <person name="Dacks J.B."/>
            <person name="Delwiche C.F."/>
            <person name="Dyhrman S.T."/>
            <person name="Glockner G."/>
            <person name="John U."/>
            <person name="Richards T."/>
            <person name="Worden A.Z."/>
            <person name="Zhang X."/>
            <person name="Grigoriev I.V."/>
            <person name="Allen A.E."/>
            <person name="Bidle K."/>
            <person name="Borodovsky M."/>
            <person name="Bowler C."/>
            <person name="Brownlee C."/>
            <person name="Cock J.M."/>
            <person name="Elias M."/>
            <person name="Gladyshev V.N."/>
            <person name="Groth M."/>
            <person name="Guda C."/>
            <person name="Hadaegh A."/>
            <person name="Iglesias-Rodriguez M.D."/>
            <person name="Jenkins J."/>
            <person name="Jones B.M."/>
            <person name="Lawson T."/>
            <person name="Leese F."/>
            <person name="Lindquist E."/>
            <person name="Lobanov A."/>
            <person name="Lomsadze A."/>
            <person name="Malik S.B."/>
            <person name="Marsh M.E."/>
            <person name="Mackinder L."/>
            <person name="Mock T."/>
            <person name="Mueller-Roeber B."/>
            <person name="Pagarete A."/>
            <person name="Parker M."/>
            <person name="Probert I."/>
            <person name="Quesneville H."/>
            <person name="Raines C."/>
            <person name="Rensing S.A."/>
            <person name="Riano-Pachon D.M."/>
            <person name="Richier S."/>
            <person name="Rokitta S."/>
            <person name="Shiraiwa Y."/>
            <person name="Soanes D.M."/>
            <person name="van der Giezen M."/>
            <person name="Wahlund T.M."/>
            <person name="Williams B."/>
            <person name="Wilson W."/>
            <person name="Wolfe G."/>
            <person name="Wurch L.L."/>
        </authorList>
    </citation>
    <scope>NUCLEOTIDE SEQUENCE</scope>
</reference>
<dbReference type="PaxDb" id="2903-EOD27081"/>
<dbReference type="InterPro" id="IPR028974">
    <property type="entry name" value="TSP_type-3_rpt"/>
</dbReference>
<evidence type="ECO:0000313" key="1">
    <source>
        <dbReference type="EnsemblProtists" id="EOD27081"/>
    </source>
</evidence>
<keyword evidence="2" id="KW-1185">Reference proteome</keyword>
<proteinExistence type="predicted"/>
<name>A0A0D3JU96_EMIH1</name>
<sequence length="207" mass="22099">MRGLALLLPALCLAQSPIYQLTAQNFATAAAQPVTWLLAIEPGQGAGLTAPSLLQAARYYNQAQTGKGVRVGKVDLVQSPELRRVLCGGGACPAMLALRPGELPRPYRGRSALGEVQAFVEAVYELYHEDEDGDGVMDLVHEDTDGDGVYDTADLIHEDRDGDGRTDYVHQDVDGDGVLDLVHEDVDGDGVMDVIHEDTDGDGVADL</sequence>
<dbReference type="SUPFAM" id="SSF103647">
    <property type="entry name" value="TSP type-3 repeat"/>
    <property type="match status" value="1"/>
</dbReference>
<dbReference type="HOGENOM" id="CLU_1329362_0_0_1"/>
<accession>A0A0D3JU96</accession>
<evidence type="ECO:0000313" key="2">
    <source>
        <dbReference type="Proteomes" id="UP000013827"/>
    </source>
</evidence>
<dbReference type="STRING" id="2903.R1EVT0"/>
<dbReference type="EnsemblProtists" id="EOD27081">
    <property type="protein sequence ID" value="EOD27081"/>
    <property type="gene ID" value="EMIHUDRAFT_204982"/>
</dbReference>
<evidence type="ECO:0008006" key="3">
    <source>
        <dbReference type="Google" id="ProtNLM"/>
    </source>
</evidence>
<dbReference type="Proteomes" id="UP000013827">
    <property type="component" value="Unassembled WGS sequence"/>
</dbReference>
<dbReference type="KEGG" id="ehx:EMIHUDRAFT_204982"/>
<dbReference type="AlphaFoldDB" id="A0A0D3JU96"/>
<organism evidence="1 2">
    <name type="scientific">Emiliania huxleyi (strain CCMP1516)</name>
    <dbReference type="NCBI Taxonomy" id="280463"/>
    <lineage>
        <taxon>Eukaryota</taxon>
        <taxon>Haptista</taxon>
        <taxon>Haptophyta</taxon>
        <taxon>Prymnesiophyceae</taxon>
        <taxon>Isochrysidales</taxon>
        <taxon>Noelaerhabdaceae</taxon>
        <taxon>Emiliania</taxon>
    </lineage>
</organism>
<dbReference type="GeneID" id="17272627"/>
<dbReference type="Gene3D" id="4.10.1080.10">
    <property type="entry name" value="TSP type-3 repeat"/>
    <property type="match status" value="1"/>
</dbReference>
<dbReference type="GO" id="GO:0005509">
    <property type="term" value="F:calcium ion binding"/>
    <property type="evidence" value="ECO:0007669"/>
    <property type="project" value="InterPro"/>
</dbReference>
<protein>
    <recommendedName>
        <fullName evidence="3">EF-hand domain-containing protein</fullName>
    </recommendedName>
</protein>